<dbReference type="GO" id="GO:0005509">
    <property type="term" value="F:calcium ion binding"/>
    <property type="evidence" value="ECO:0007669"/>
    <property type="project" value="InterPro"/>
</dbReference>
<protein>
    <recommendedName>
        <fullName evidence="2">Cadherin domain-containing protein</fullName>
    </recommendedName>
</protein>
<dbReference type="PROSITE" id="PS51257">
    <property type="entry name" value="PROKAR_LIPOPROTEIN"/>
    <property type="match status" value="1"/>
</dbReference>
<dbReference type="SUPFAM" id="SSF50952">
    <property type="entry name" value="Soluble quinoprotein glucose dehydrogenase"/>
    <property type="match status" value="1"/>
</dbReference>
<dbReference type="CDD" id="cd11304">
    <property type="entry name" value="Cadherin_repeat"/>
    <property type="match status" value="1"/>
</dbReference>
<dbReference type="InterPro" id="IPR011041">
    <property type="entry name" value="Quinoprot_gluc/sorb_DH_b-prop"/>
</dbReference>
<evidence type="ECO:0000313" key="3">
    <source>
        <dbReference type="EMBL" id="MBB5684264.1"/>
    </source>
</evidence>
<evidence type="ECO:0000313" key="4">
    <source>
        <dbReference type="Proteomes" id="UP000549617"/>
    </source>
</evidence>
<dbReference type="AlphaFoldDB" id="A0A7W9AF16"/>
<dbReference type="Gene3D" id="2.120.10.30">
    <property type="entry name" value="TolB, C-terminal domain"/>
    <property type="match status" value="1"/>
</dbReference>
<dbReference type="PROSITE" id="PS50268">
    <property type="entry name" value="CADHERIN_2"/>
    <property type="match status" value="1"/>
</dbReference>
<feature type="domain" description="Cadherin" evidence="2">
    <location>
        <begin position="31"/>
        <end position="148"/>
    </location>
</feature>
<dbReference type="InterPro" id="IPR011042">
    <property type="entry name" value="6-blade_b-propeller_TolB-like"/>
</dbReference>
<dbReference type="SUPFAM" id="SSF49313">
    <property type="entry name" value="Cadherin-like"/>
    <property type="match status" value="1"/>
</dbReference>
<name>A0A7W9AF16_9SPHN</name>
<dbReference type="EMBL" id="JACIJC010000001">
    <property type="protein sequence ID" value="MBB5684264.1"/>
    <property type="molecule type" value="Genomic_DNA"/>
</dbReference>
<sequence>MRKAILAILTLTLAGCGGGDGGSTPSPPQNRAPSFTSATAANAPEGATAAFYTAAATDPDGNPLTFSLSGGADAAMFSITAGGALTFRAAPDFEAPGDADRNNIYQVTLSVSDGTANATLALSVTVTDAATGAFRVRRAGTGFSQPLYALGIPDNSGRLLIAQKGGLIRIFNPATGAIAATPFLDVSGQIATDGERGLLGVALPADFQTSGTAYVYLTNTTGAIEIRRYRTLLSNSDQLDPTTADVILTFPHAGASNHNGGWIDFGPDGLLYAATGDGGGSNDTFGNAQNRNSLLGKMLRIDVSRDDFPTDSARDYGIPATNPFATAGDAPEVWAYGLRNSFRNSFDRVTGNLWIGDVGQNAIEEVDLMRPTDGGANFGWPLYEGTQANTGNSTAGLTFPVTQYSHGTGPAQGDSLTGGYVYRGPVESLQGQYIFGDFVRGALWSVPITQLMPGATLPSSSFTIRTQSFAPSAGTIGNVASFGQDQAGNLYIVDYDGDIFVIEAAI</sequence>
<dbReference type="Pfam" id="PF17963">
    <property type="entry name" value="Big_9"/>
    <property type="match status" value="1"/>
</dbReference>
<dbReference type="RefSeq" id="WP_184014505.1">
    <property type="nucleotide sequence ID" value="NZ_JACIJC010000001.1"/>
</dbReference>
<dbReference type="PANTHER" id="PTHR19328">
    <property type="entry name" value="HEDGEHOG-INTERACTING PROTEIN"/>
    <property type="match status" value="1"/>
</dbReference>
<dbReference type="Proteomes" id="UP000549617">
    <property type="component" value="Unassembled WGS sequence"/>
</dbReference>
<evidence type="ECO:0000256" key="1">
    <source>
        <dbReference type="SAM" id="MobiDB-lite"/>
    </source>
</evidence>
<dbReference type="GO" id="GO:0007156">
    <property type="term" value="P:homophilic cell adhesion via plasma membrane adhesion molecules"/>
    <property type="evidence" value="ECO:0007669"/>
    <property type="project" value="InterPro"/>
</dbReference>
<dbReference type="InterPro" id="IPR015919">
    <property type="entry name" value="Cadherin-like_sf"/>
</dbReference>
<dbReference type="Gene3D" id="2.60.40.60">
    <property type="entry name" value="Cadherins"/>
    <property type="match status" value="1"/>
</dbReference>
<feature type="region of interest" description="Disordered" evidence="1">
    <location>
        <begin position="17"/>
        <end position="36"/>
    </location>
</feature>
<reference evidence="3 4" key="1">
    <citation type="submission" date="2020-08" db="EMBL/GenBank/DDBJ databases">
        <title>Genomic Encyclopedia of Type Strains, Phase IV (KMG-IV): sequencing the most valuable type-strain genomes for metagenomic binning, comparative biology and taxonomic classification.</title>
        <authorList>
            <person name="Goeker M."/>
        </authorList>
    </citation>
    <scope>NUCLEOTIDE SEQUENCE [LARGE SCALE GENOMIC DNA]</scope>
    <source>
        <strain evidence="3 4">DSM 25079</strain>
    </source>
</reference>
<keyword evidence="4" id="KW-1185">Reference proteome</keyword>
<dbReference type="PANTHER" id="PTHR19328:SF75">
    <property type="entry name" value="ALDOSE SUGAR DEHYDROGENASE YLII"/>
    <property type="match status" value="1"/>
</dbReference>
<dbReference type="InterPro" id="IPR002126">
    <property type="entry name" value="Cadherin-like_dom"/>
</dbReference>
<organism evidence="3 4">
    <name type="scientific">Sphingobium boeckii</name>
    <dbReference type="NCBI Taxonomy" id="1082345"/>
    <lineage>
        <taxon>Bacteria</taxon>
        <taxon>Pseudomonadati</taxon>
        <taxon>Pseudomonadota</taxon>
        <taxon>Alphaproteobacteria</taxon>
        <taxon>Sphingomonadales</taxon>
        <taxon>Sphingomonadaceae</taxon>
        <taxon>Sphingobium</taxon>
    </lineage>
</organism>
<gene>
    <name evidence="3" type="ORF">FHS49_000255</name>
</gene>
<dbReference type="Pfam" id="PF07995">
    <property type="entry name" value="GSDH"/>
    <property type="match status" value="1"/>
</dbReference>
<comment type="caution">
    <text evidence="3">The sequence shown here is derived from an EMBL/GenBank/DDBJ whole genome shotgun (WGS) entry which is preliminary data.</text>
</comment>
<dbReference type="GO" id="GO:0016020">
    <property type="term" value="C:membrane"/>
    <property type="evidence" value="ECO:0007669"/>
    <property type="project" value="InterPro"/>
</dbReference>
<dbReference type="InterPro" id="IPR012938">
    <property type="entry name" value="Glc/Sorbosone_DH"/>
</dbReference>
<accession>A0A7W9AF16</accession>
<evidence type="ECO:0000259" key="2">
    <source>
        <dbReference type="PROSITE" id="PS50268"/>
    </source>
</evidence>
<proteinExistence type="predicted"/>